<evidence type="ECO:0000313" key="1">
    <source>
        <dbReference type="EMBL" id="KAJ8789901.1"/>
    </source>
</evidence>
<sequence length="291" mass="31053">MPSVTLCAPGVQRALSPAHAWVPMKTFPPYTVLVAPAQSPASFSTPRGPVPQQAALLGRTLADGSGAATFLQVCSAPRRLKRPYPVLGTQAASPRRRLTLLFSLLPCLLLPASHQISSHCPSRPPARGGMQPPCLQVPLVFTSGSRRAPALDWGKENSSHLTEKTANWLPWGTSGSIKPFCARKHQKVDVTCIPIEDMRSQRINEDVSPVTEVNCSCKRTSHKAAVRVREEVKSVLPDPGKLDSSFGLMTALPLRAPSPPARVTGKGQAGLPSSSGSCQALLPWDAVVSLK</sequence>
<proteinExistence type="predicted"/>
<comment type="caution">
    <text evidence="1">The sequence shown here is derived from an EMBL/GenBank/DDBJ whole genome shotgun (WGS) entry which is preliminary data.</text>
</comment>
<reference evidence="1 2" key="1">
    <citation type="submission" date="2022-11" db="EMBL/GenBank/DDBJ databases">
        <title>Whole genome sequence of Eschrichtius robustus ER-17-0199.</title>
        <authorList>
            <person name="Bruniche-Olsen A."/>
            <person name="Black A.N."/>
            <person name="Fields C.J."/>
            <person name="Walden K."/>
            <person name="Dewoody J.A."/>
        </authorList>
    </citation>
    <scope>NUCLEOTIDE SEQUENCE [LARGE SCALE GENOMIC DNA]</scope>
    <source>
        <strain evidence="1">ER-17-0199</strain>
        <tissue evidence="1">Blubber</tissue>
    </source>
</reference>
<dbReference type="AlphaFoldDB" id="A0AB34HDR7"/>
<protein>
    <submittedName>
        <fullName evidence="1">Uncharacterized protein</fullName>
    </submittedName>
</protein>
<keyword evidence="2" id="KW-1185">Reference proteome</keyword>
<dbReference type="EMBL" id="JAIQCJ010001387">
    <property type="protein sequence ID" value="KAJ8789901.1"/>
    <property type="molecule type" value="Genomic_DNA"/>
</dbReference>
<gene>
    <name evidence="1" type="ORF">J1605_021599</name>
</gene>
<organism evidence="1 2">
    <name type="scientific">Eschrichtius robustus</name>
    <name type="common">California gray whale</name>
    <name type="synonym">Eschrichtius gibbosus</name>
    <dbReference type="NCBI Taxonomy" id="9764"/>
    <lineage>
        <taxon>Eukaryota</taxon>
        <taxon>Metazoa</taxon>
        <taxon>Chordata</taxon>
        <taxon>Craniata</taxon>
        <taxon>Vertebrata</taxon>
        <taxon>Euteleostomi</taxon>
        <taxon>Mammalia</taxon>
        <taxon>Eutheria</taxon>
        <taxon>Laurasiatheria</taxon>
        <taxon>Artiodactyla</taxon>
        <taxon>Whippomorpha</taxon>
        <taxon>Cetacea</taxon>
        <taxon>Mysticeti</taxon>
        <taxon>Eschrichtiidae</taxon>
        <taxon>Eschrichtius</taxon>
    </lineage>
</organism>
<name>A0AB34HDR7_ESCRO</name>
<dbReference type="Proteomes" id="UP001159641">
    <property type="component" value="Unassembled WGS sequence"/>
</dbReference>
<accession>A0AB34HDR7</accession>
<evidence type="ECO:0000313" key="2">
    <source>
        <dbReference type="Proteomes" id="UP001159641"/>
    </source>
</evidence>